<keyword evidence="3" id="KW-1185">Reference proteome</keyword>
<proteinExistence type="predicted"/>
<accession>A0A8X7R9P0</accession>
<evidence type="ECO:0000256" key="1">
    <source>
        <dbReference type="SAM" id="Phobius"/>
    </source>
</evidence>
<dbReference type="EMBL" id="JAAMPC010000011">
    <property type="protein sequence ID" value="KAG2282618.1"/>
    <property type="molecule type" value="Genomic_DNA"/>
</dbReference>
<evidence type="ECO:0000313" key="3">
    <source>
        <dbReference type="Proteomes" id="UP000886595"/>
    </source>
</evidence>
<sequence>MALVRKKLKLSDKENTLSTSLYFKAKALSFAVKITIADFTLAKLKSVARRLVLVPELHQPSSFPRRKQLQHLLKKRQKRKSCTGSSLCVRCDLRTAQASMFSVDELESLGVLRWRLIPTSSRKFQYFYHWRVQGYLVVDDWVSLVLAHAFLKSGGGVVVYGSVQFCGFRASSFISLRSRQLVQVLLLFLSRSHSLERLMACHQVKSSVAWLSFLLCVEAVCSPVLGGRAMTIPQSLRFVSVLLVSAILLMLLLPFRPASGVL</sequence>
<keyword evidence="1" id="KW-0812">Transmembrane</keyword>
<evidence type="ECO:0000313" key="2">
    <source>
        <dbReference type="EMBL" id="KAG2282618.1"/>
    </source>
</evidence>
<dbReference type="AlphaFoldDB" id="A0A8X7R9P0"/>
<reference evidence="2 3" key="1">
    <citation type="submission" date="2020-02" db="EMBL/GenBank/DDBJ databases">
        <authorList>
            <person name="Ma Q."/>
            <person name="Huang Y."/>
            <person name="Song X."/>
            <person name="Pei D."/>
        </authorList>
    </citation>
    <scope>NUCLEOTIDE SEQUENCE [LARGE SCALE GENOMIC DNA]</scope>
    <source>
        <strain evidence="2">Sxm20200214</strain>
        <tissue evidence="2">Leaf</tissue>
    </source>
</reference>
<dbReference type="Proteomes" id="UP000886595">
    <property type="component" value="Unassembled WGS sequence"/>
</dbReference>
<protein>
    <submittedName>
        <fullName evidence="2">Uncharacterized protein</fullName>
    </submittedName>
</protein>
<keyword evidence="1" id="KW-1133">Transmembrane helix</keyword>
<feature type="transmembrane region" description="Helical" evidence="1">
    <location>
        <begin position="238"/>
        <end position="255"/>
    </location>
</feature>
<comment type="caution">
    <text evidence="2">The sequence shown here is derived from an EMBL/GenBank/DDBJ whole genome shotgun (WGS) entry which is preliminary data.</text>
</comment>
<organism evidence="2 3">
    <name type="scientific">Brassica carinata</name>
    <name type="common">Ethiopian mustard</name>
    <name type="synonym">Abyssinian cabbage</name>
    <dbReference type="NCBI Taxonomy" id="52824"/>
    <lineage>
        <taxon>Eukaryota</taxon>
        <taxon>Viridiplantae</taxon>
        <taxon>Streptophyta</taxon>
        <taxon>Embryophyta</taxon>
        <taxon>Tracheophyta</taxon>
        <taxon>Spermatophyta</taxon>
        <taxon>Magnoliopsida</taxon>
        <taxon>eudicotyledons</taxon>
        <taxon>Gunneridae</taxon>
        <taxon>Pentapetalae</taxon>
        <taxon>rosids</taxon>
        <taxon>malvids</taxon>
        <taxon>Brassicales</taxon>
        <taxon>Brassicaceae</taxon>
        <taxon>Brassiceae</taxon>
        <taxon>Brassica</taxon>
    </lineage>
</organism>
<gene>
    <name evidence="2" type="ORF">Bca52824_053838</name>
</gene>
<name>A0A8X7R9P0_BRACI</name>
<keyword evidence="1" id="KW-0472">Membrane</keyword>